<organism evidence="2 3">
    <name type="scientific">Secundilactobacillus oryzae JCM 18671</name>
    <dbReference type="NCBI Taxonomy" id="1291743"/>
    <lineage>
        <taxon>Bacteria</taxon>
        <taxon>Bacillati</taxon>
        <taxon>Bacillota</taxon>
        <taxon>Bacilli</taxon>
        <taxon>Lactobacillales</taxon>
        <taxon>Lactobacillaceae</taxon>
        <taxon>Secundilactobacillus</taxon>
    </lineage>
</organism>
<dbReference type="InterPro" id="IPR051908">
    <property type="entry name" value="Ribosomal_N-acetyltransferase"/>
</dbReference>
<dbReference type="eggNOG" id="COG1670">
    <property type="taxonomic scope" value="Bacteria"/>
</dbReference>
<gene>
    <name evidence="2" type="ORF">LOSG293_090280</name>
</gene>
<comment type="caution">
    <text evidence="2">The sequence shown here is derived from an EMBL/GenBank/DDBJ whole genome shotgun (WGS) entry which is preliminary data.</text>
</comment>
<dbReference type="PANTHER" id="PTHR43441">
    <property type="entry name" value="RIBOSOMAL-PROTEIN-SERINE ACETYLTRANSFERASE"/>
    <property type="match status" value="1"/>
</dbReference>
<dbReference type="Gene3D" id="3.40.630.30">
    <property type="match status" value="1"/>
</dbReference>
<dbReference type="STRING" id="1291743.LOSG293_090280"/>
<dbReference type="Proteomes" id="UP000028700">
    <property type="component" value="Unassembled WGS sequence"/>
</dbReference>
<dbReference type="EMBL" id="BBJM01000009">
    <property type="protein sequence ID" value="GAK47603.1"/>
    <property type="molecule type" value="Genomic_DNA"/>
</dbReference>
<evidence type="ECO:0000313" key="3">
    <source>
        <dbReference type="Proteomes" id="UP000028700"/>
    </source>
</evidence>
<feature type="domain" description="N-acetyltransferase" evidence="1">
    <location>
        <begin position="1"/>
        <end position="129"/>
    </location>
</feature>
<name>A0A081BHT5_9LACO</name>
<dbReference type="OrthoDB" id="9784707at2"/>
<keyword evidence="2" id="KW-0808">Transferase</keyword>
<accession>A0A081BHT5</accession>
<reference evidence="2" key="1">
    <citation type="journal article" date="2014" name="Genome Announc.">
        <title>Draft Genome Sequence of Lactobacillus oryzae Strain SG293T.</title>
        <authorList>
            <person name="Tanizawa Y."/>
            <person name="Fujisawa T."/>
            <person name="Mochizuki T."/>
            <person name="Kaminuma E."/>
            <person name="Nakamura Y."/>
            <person name="Tohno M."/>
        </authorList>
    </citation>
    <scope>NUCLEOTIDE SEQUENCE [LARGE SCALE GENOMIC DNA]</scope>
    <source>
        <strain evidence="2">SG293</strain>
    </source>
</reference>
<dbReference type="InterPro" id="IPR000182">
    <property type="entry name" value="GNAT_dom"/>
</dbReference>
<dbReference type="InterPro" id="IPR016181">
    <property type="entry name" value="Acyl_CoA_acyltransferase"/>
</dbReference>
<sequence>MQEEREELDFLRECNLNAGEGKSLNLVIRFNGRSVGINSFNEFGPLDHSSEIGYWLNTADTGKGIVSQALQGLMTVGFQELGLNKLIIRAAVANDPSNSVAKRAGFHLDGVEREGIRLDDGFVDVNQWSMLRSEWQQ</sequence>
<dbReference type="PROSITE" id="PS51186">
    <property type="entry name" value="GNAT"/>
    <property type="match status" value="1"/>
</dbReference>
<proteinExistence type="predicted"/>
<protein>
    <submittedName>
        <fullName evidence="2">Ribosomal-protein-L7p-serine acetyltransferase</fullName>
    </submittedName>
</protein>
<dbReference type="GO" id="GO:0005737">
    <property type="term" value="C:cytoplasm"/>
    <property type="evidence" value="ECO:0007669"/>
    <property type="project" value="TreeGrafter"/>
</dbReference>
<dbReference type="GO" id="GO:1990189">
    <property type="term" value="F:protein N-terminal-serine acetyltransferase activity"/>
    <property type="evidence" value="ECO:0007669"/>
    <property type="project" value="TreeGrafter"/>
</dbReference>
<dbReference type="AlphaFoldDB" id="A0A081BHT5"/>
<dbReference type="SUPFAM" id="SSF55729">
    <property type="entry name" value="Acyl-CoA N-acyltransferases (Nat)"/>
    <property type="match status" value="1"/>
</dbReference>
<dbReference type="PANTHER" id="PTHR43441:SF11">
    <property type="entry name" value="RIBOSOMAL-PROTEIN-SERINE ACETYLTRANSFERASE"/>
    <property type="match status" value="1"/>
</dbReference>
<dbReference type="Pfam" id="PF13302">
    <property type="entry name" value="Acetyltransf_3"/>
    <property type="match status" value="1"/>
</dbReference>
<keyword evidence="3" id="KW-1185">Reference proteome</keyword>
<evidence type="ECO:0000259" key="1">
    <source>
        <dbReference type="PROSITE" id="PS51186"/>
    </source>
</evidence>
<dbReference type="GO" id="GO:0008999">
    <property type="term" value="F:protein-N-terminal-alanine acetyltransferase activity"/>
    <property type="evidence" value="ECO:0007669"/>
    <property type="project" value="TreeGrafter"/>
</dbReference>
<evidence type="ECO:0000313" key="2">
    <source>
        <dbReference type="EMBL" id="GAK47603.1"/>
    </source>
</evidence>